<organism evidence="2 3">
    <name type="scientific">Paenibacillus paeoniae</name>
    <dbReference type="NCBI Taxonomy" id="2292705"/>
    <lineage>
        <taxon>Bacteria</taxon>
        <taxon>Bacillati</taxon>
        <taxon>Bacillota</taxon>
        <taxon>Bacilli</taxon>
        <taxon>Bacillales</taxon>
        <taxon>Paenibacillaceae</taxon>
        <taxon>Paenibacillus</taxon>
    </lineage>
</organism>
<sequence length="326" mass="36953">MTYKGTRKGEKQMYKKSLLLGLLMVICSIWLGWGIIWSAGTLQGAADNGGGWKEHKWIAHALGGIHGSTYTNSYEAFMTNYRKGHRLFEADLLQTTDGELVARHDWSGKLQPDLANLNGRTLTLPQFESSLIRGRYRPLSFRDILDLMQTYPDFYLITDTKETDQLKIKQQFTTLVQEAQAVNPALLNRIIPEIYSPEMHETVMSIYPFPNKMYSLYKSAASPKRIIEFVKEKQFTAVAMPLYRVFLNPNLALALKKSGVQSYVHTVNSVPNMKLLQKLGVHGFYTDSETPPTVLANEMTEPLKPILTGYMSALFSISTIIMKVKK</sequence>
<keyword evidence="3" id="KW-1185">Reference proteome</keyword>
<dbReference type="EMBL" id="QUBQ01000001">
    <property type="protein sequence ID" value="REK76907.1"/>
    <property type="molecule type" value="Genomic_DNA"/>
</dbReference>
<dbReference type="CDD" id="cd08583">
    <property type="entry name" value="PI-PLCc_GDPD_SF_unchar1"/>
    <property type="match status" value="1"/>
</dbReference>
<dbReference type="InterPro" id="IPR030395">
    <property type="entry name" value="GP_PDE_dom"/>
</dbReference>
<dbReference type="GO" id="GO:0006629">
    <property type="term" value="P:lipid metabolic process"/>
    <property type="evidence" value="ECO:0007669"/>
    <property type="project" value="InterPro"/>
</dbReference>
<comment type="caution">
    <text evidence="2">The sequence shown here is derived from an EMBL/GenBank/DDBJ whole genome shotgun (WGS) entry which is preliminary data.</text>
</comment>
<proteinExistence type="predicted"/>
<accession>A0A371PMB8</accession>
<dbReference type="GO" id="GO:0008081">
    <property type="term" value="F:phosphoric diester hydrolase activity"/>
    <property type="evidence" value="ECO:0007669"/>
    <property type="project" value="InterPro"/>
</dbReference>
<dbReference type="Pfam" id="PF03009">
    <property type="entry name" value="GDPD"/>
    <property type="match status" value="1"/>
</dbReference>
<evidence type="ECO:0000313" key="2">
    <source>
        <dbReference type="EMBL" id="REK76907.1"/>
    </source>
</evidence>
<dbReference type="AlphaFoldDB" id="A0A371PMB8"/>
<name>A0A371PMB8_9BACL</name>
<dbReference type="SUPFAM" id="SSF51695">
    <property type="entry name" value="PLC-like phosphodiesterases"/>
    <property type="match status" value="1"/>
</dbReference>
<evidence type="ECO:0000313" key="3">
    <source>
        <dbReference type="Proteomes" id="UP000261905"/>
    </source>
</evidence>
<evidence type="ECO:0000259" key="1">
    <source>
        <dbReference type="Pfam" id="PF03009"/>
    </source>
</evidence>
<feature type="domain" description="GP-PDE" evidence="1">
    <location>
        <begin position="70"/>
        <end position="287"/>
    </location>
</feature>
<dbReference type="Proteomes" id="UP000261905">
    <property type="component" value="Unassembled WGS sequence"/>
</dbReference>
<dbReference type="OrthoDB" id="2033680at2"/>
<reference evidence="2 3" key="1">
    <citation type="submission" date="2018-08" db="EMBL/GenBank/DDBJ databases">
        <title>Paenibacillus sp. M4BSY-1, whole genome shotgun sequence.</title>
        <authorList>
            <person name="Tuo L."/>
        </authorList>
    </citation>
    <scope>NUCLEOTIDE SEQUENCE [LARGE SCALE GENOMIC DNA]</scope>
    <source>
        <strain evidence="2 3">M4BSY-1</strain>
    </source>
</reference>
<gene>
    <name evidence="2" type="ORF">DX130_07775</name>
</gene>
<dbReference type="Gene3D" id="3.20.20.190">
    <property type="entry name" value="Phosphatidylinositol (PI) phosphodiesterase"/>
    <property type="match status" value="1"/>
</dbReference>
<dbReference type="InterPro" id="IPR017946">
    <property type="entry name" value="PLC-like_Pdiesterase_TIM-brl"/>
</dbReference>
<protein>
    <submittedName>
        <fullName evidence="2">Glycerophosphodiester phosphodiesterase</fullName>
    </submittedName>
</protein>